<evidence type="ECO:0000259" key="3">
    <source>
        <dbReference type="PROSITE" id="PS51462"/>
    </source>
</evidence>
<dbReference type="InterPro" id="IPR015797">
    <property type="entry name" value="NUDIX_hydrolase-like_dom_sf"/>
</dbReference>
<dbReference type="EMBL" id="JAUSTM010000002">
    <property type="protein sequence ID" value="MDQ0221783.1"/>
    <property type="molecule type" value="Genomic_DNA"/>
</dbReference>
<keyword evidence="2" id="KW-0378">Hydrolase</keyword>
<dbReference type="GO" id="GO:0016853">
    <property type="term" value="F:isomerase activity"/>
    <property type="evidence" value="ECO:0007669"/>
    <property type="project" value="UniProtKB-KW"/>
</dbReference>
<name>A0ABT9YP72_9STRE</name>
<dbReference type="InterPro" id="IPR000086">
    <property type="entry name" value="NUDIX_hydrolase_dom"/>
</dbReference>
<dbReference type="Gene3D" id="3.90.79.10">
    <property type="entry name" value="Nucleoside Triphosphate Pyrophosphohydrolase"/>
    <property type="match status" value="1"/>
</dbReference>
<dbReference type="PROSITE" id="PS51462">
    <property type="entry name" value="NUDIX"/>
    <property type="match status" value="1"/>
</dbReference>
<reference evidence="4 5" key="1">
    <citation type="submission" date="2023-07" db="EMBL/GenBank/DDBJ databases">
        <title>Genomic Encyclopedia of Type Strains, Phase IV (KMG-IV): sequencing the most valuable type-strain genomes for metagenomic binning, comparative biology and taxonomic classification.</title>
        <authorList>
            <person name="Goeker M."/>
        </authorList>
    </citation>
    <scope>NUCLEOTIDE SEQUENCE [LARGE SCALE GENOMIC DNA]</scope>
    <source>
        <strain evidence="4 5">DSM 105143</strain>
    </source>
</reference>
<dbReference type="Pfam" id="PF00293">
    <property type="entry name" value="NUDIX"/>
    <property type="match status" value="1"/>
</dbReference>
<evidence type="ECO:0000313" key="4">
    <source>
        <dbReference type="EMBL" id="MDQ0221783.1"/>
    </source>
</evidence>
<dbReference type="PANTHER" id="PTHR43046:SF14">
    <property type="entry name" value="MUTT_NUDIX FAMILY PROTEIN"/>
    <property type="match status" value="1"/>
</dbReference>
<evidence type="ECO:0000256" key="2">
    <source>
        <dbReference type="ARBA" id="ARBA00022801"/>
    </source>
</evidence>
<dbReference type="PROSITE" id="PS00893">
    <property type="entry name" value="NUDIX_BOX"/>
    <property type="match status" value="1"/>
</dbReference>
<evidence type="ECO:0000313" key="5">
    <source>
        <dbReference type="Proteomes" id="UP001223079"/>
    </source>
</evidence>
<evidence type="ECO:0000256" key="1">
    <source>
        <dbReference type="ARBA" id="ARBA00001946"/>
    </source>
</evidence>
<keyword evidence="4" id="KW-0413">Isomerase</keyword>
<keyword evidence="5" id="KW-1185">Reference proteome</keyword>
<accession>A0ABT9YP72</accession>
<dbReference type="InterPro" id="IPR020084">
    <property type="entry name" value="NUDIX_hydrolase_CS"/>
</dbReference>
<feature type="domain" description="Nudix hydrolase" evidence="3">
    <location>
        <begin position="30"/>
        <end position="160"/>
    </location>
</feature>
<protein>
    <submittedName>
        <fullName evidence="4">Isopentenyldiphosphate isomerase</fullName>
    </submittedName>
</protein>
<gene>
    <name evidence="4" type="ORF">J2S23_000315</name>
</gene>
<proteinExistence type="predicted"/>
<sequence>MEIWDIYDEQNQLTGETISRNAVHSLQKGQFHACVNALLIDEQGNILTQQRALTKEVNPGSWDLFTGGSLLTKETPEQGIAREVAEELGVTRLEFHYFGYEMRPDIKSIMHYFSAKIPQTSIKHLNLQESEVAQIAWVSFEEANALAKSNPFDWNWLQKMTSTKPLKL</sequence>
<dbReference type="SUPFAM" id="SSF55811">
    <property type="entry name" value="Nudix"/>
    <property type="match status" value="1"/>
</dbReference>
<dbReference type="RefSeq" id="WP_307121009.1">
    <property type="nucleotide sequence ID" value="NZ_JAUSTM010000002.1"/>
</dbReference>
<organism evidence="4 5">
    <name type="scientific">Streptococcus moroccensis</name>
    <dbReference type="NCBI Taxonomy" id="1451356"/>
    <lineage>
        <taxon>Bacteria</taxon>
        <taxon>Bacillati</taxon>
        <taxon>Bacillota</taxon>
        <taxon>Bacilli</taxon>
        <taxon>Lactobacillales</taxon>
        <taxon>Streptococcaceae</taxon>
        <taxon>Streptococcus</taxon>
    </lineage>
</organism>
<comment type="cofactor">
    <cofactor evidence="1">
        <name>Mg(2+)</name>
        <dbReference type="ChEBI" id="CHEBI:18420"/>
    </cofactor>
</comment>
<dbReference type="Proteomes" id="UP001223079">
    <property type="component" value="Unassembled WGS sequence"/>
</dbReference>
<comment type="caution">
    <text evidence="4">The sequence shown here is derived from an EMBL/GenBank/DDBJ whole genome shotgun (WGS) entry which is preliminary data.</text>
</comment>
<dbReference type="PANTHER" id="PTHR43046">
    <property type="entry name" value="GDP-MANNOSE MANNOSYL HYDROLASE"/>
    <property type="match status" value="1"/>
</dbReference>